<reference evidence="2" key="1">
    <citation type="submission" date="2020-05" db="EMBL/GenBank/DDBJ databases">
        <authorList>
            <person name="Chiriac C."/>
            <person name="Salcher M."/>
            <person name="Ghai R."/>
            <person name="Kavagutti S V."/>
        </authorList>
    </citation>
    <scope>NUCLEOTIDE SEQUENCE</scope>
</reference>
<dbReference type="SUPFAM" id="SSF53067">
    <property type="entry name" value="Actin-like ATPase domain"/>
    <property type="match status" value="1"/>
</dbReference>
<gene>
    <name evidence="1" type="ORF">UFOPK1639_00005</name>
    <name evidence="2" type="ORF">UFOPK2132_00270</name>
    <name evidence="3" type="ORF">UFOPK3389_00064</name>
</gene>
<name>A0A6J6J3R9_9ZZZZ</name>
<dbReference type="EMBL" id="CAEZTH010000001">
    <property type="protein sequence ID" value="CAB4554790.1"/>
    <property type="molecule type" value="Genomic_DNA"/>
</dbReference>
<dbReference type="EMBL" id="CAFBLL010000005">
    <property type="protein sequence ID" value="CAB4857592.1"/>
    <property type="molecule type" value="Genomic_DNA"/>
</dbReference>
<dbReference type="InterPro" id="IPR043129">
    <property type="entry name" value="ATPase_NBD"/>
</dbReference>
<dbReference type="Pfam" id="PF00480">
    <property type="entry name" value="ROK"/>
    <property type="match status" value="1"/>
</dbReference>
<dbReference type="PANTHER" id="PTHR18964:SF173">
    <property type="entry name" value="GLUCOKINASE"/>
    <property type="match status" value="1"/>
</dbReference>
<dbReference type="AlphaFoldDB" id="A0A6J6J3R9"/>
<protein>
    <submittedName>
        <fullName evidence="2">Unannotated protein</fullName>
    </submittedName>
</protein>
<dbReference type="InterPro" id="IPR049874">
    <property type="entry name" value="ROK_cs"/>
</dbReference>
<sequence>MDHPIRNLGGKLAFWSFLTFQMGEKMHSIGIDIGGTKMAGALVDDAGNILSELKVPSPIDDSDQMIEAIGSLISALGEGQQVAAVGVAAAGFMSADREIMYHSPNIAAWRNEPLKKRIETKTKLPVLLENDANAAGWAEFRFGAGAGSNSMIMLTIGTGVGGAIISDGILLKGGFGIGGELGHAVLNPGGKQCGCGQRGCVESYCSGTALLKAARELASSGDAKAARLKELMLATGELSGEQLYQAISEDDSAANELISELGQNLGTAIASIYVPLLDPELVVIGGGVSAVGDRLLAPIRSSFERLIPAKGYRPELKIIKAKFLNQAGLIGAADLARHSVS</sequence>
<dbReference type="PANTHER" id="PTHR18964">
    <property type="entry name" value="ROK (REPRESSOR, ORF, KINASE) FAMILY"/>
    <property type="match status" value="1"/>
</dbReference>
<dbReference type="PROSITE" id="PS01125">
    <property type="entry name" value="ROK"/>
    <property type="match status" value="1"/>
</dbReference>
<proteinExistence type="predicted"/>
<accession>A0A6J6J3R9</accession>
<dbReference type="InterPro" id="IPR000600">
    <property type="entry name" value="ROK"/>
</dbReference>
<evidence type="ECO:0000313" key="1">
    <source>
        <dbReference type="EMBL" id="CAB4554790.1"/>
    </source>
</evidence>
<evidence type="ECO:0000313" key="3">
    <source>
        <dbReference type="EMBL" id="CAB4857592.1"/>
    </source>
</evidence>
<organism evidence="2">
    <name type="scientific">freshwater metagenome</name>
    <dbReference type="NCBI Taxonomy" id="449393"/>
    <lineage>
        <taxon>unclassified sequences</taxon>
        <taxon>metagenomes</taxon>
        <taxon>ecological metagenomes</taxon>
    </lineage>
</organism>
<evidence type="ECO:0000313" key="2">
    <source>
        <dbReference type="EMBL" id="CAB4631642.1"/>
    </source>
</evidence>
<dbReference type="Gene3D" id="3.30.420.40">
    <property type="match status" value="2"/>
</dbReference>
<dbReference type="EMBL" id="CAEZVU010000028">
    <property type="protein sequence ID" value="CAB4631642.1"/>
    <property type="molecule type" value="Genomic_DNA"/>
</dbReference>